<dbReference type="InterPro" id="IPR008327">
    <property type="entry name" value="Sig_transdc_resp-reg_antiterm"/>
</dbReference>
<dbReference type="SMART" id="SM01012">
    <property type="entry name" value="ANTAR"/>
    <property type="match status" value="1"/>
</dbReference>
<dbReference type="Proteomes" id="UP001204445">
    <property type="component" value="Unassembled WGS sequence"/>
</dbReference>
<dbReference type="EMBL" id="JANUCT010000015">
    <property type="protein sequence ID" value="MCS3904043.1"/>
    <property type="molecule type" value="Genomic_DNA"/>
</dbReference>
<feature type="modified residue" description="4-aspartylphosphate" evidence="1">
    <location>
        <position position="57"/>
    </location>
</feature>
<gene>
    <name evidence="5" type="ORF">J2T55_002076</name>
</gene>
<dbReference type="InterPro" id="IPR005561">
    <property type="entry name" value="ANTAR"/>
</dbReference>
<keyword evidence="1" id="KW-0597">Phosphoprotein</keyword>
<evidence type="ECO:0000313" key="5">
    <source>
        <dbReference type="EMBL" id="MCS3904043.1"/>
    </source>
</evidence>
<name>A0AAE3L4L5_9GAMM</name>
<dbReference type="PIRSF" id="PIRSF036382">
    <property type="entry name" value="RR_antiterm"/>
    <property type="match status" value="1"/>
</dbReference>
<dbReference type="GO" id="GO:0003723">
    <property type="term" value="F:RNA binding"/>
    <property type="evidence" value="ECO:0007669"/>
    <property type="project" value="InterPro"/>
</dbReference>
<feature type="domain" description="ANTAR" evidence="4">
    <location>
        <begin position="127"/>
        <end position="188"/>
    </location>
</feature>
<dbReference type="InterPro" id="IPR036388">
    <property type="entry name" value="WH-like_DNA-bd_sf"/>
</dbReference>
<dbReference type="Pfam" id="PF03861">
    <property type="entry name" value="ANTAR"/>
    <property type="match status" value="1"/>
</dbReference>
<protein>
    <submittedName>
        <fullName evidence="5">Response regulator NasT</fullName>
    </submittedName>
</protein>
<dbReference type="SUPFAM" id="SSF52172">
    <property type="entry name" value="CheY-like"/>
    <property type="match status" value="1"/>
</dbReference>
<proteinExistence type="predicted"/>
<dbReference type="Pfam" id="PF00072">
    <property type="entry name" value="Response_reg"/>
    <property type="match status" value="1"/>
</dbReference>
<keyword evidence="2" id="KW-0175">Coiled coil</keyword>
<dbReference type="PANTHER" id="PTHR43367:SF1">
    <property type="entry name" value="TWO-COMPONENT RESPONSE REGULATOR-LIKE APRR6-RELATED"/>
    <property type="match status" value="1"/>
</dbReference>
<sequence length="195" mass="22354">MSNNQLKIILIDEQPERFEILDNALREQGHEIVARISASEDIIATVERTQPDIIIVDLESPGRDTLESMQAINRDRPRPIVMFTNDGDSATIERAVKSGVSAYIVDGLSPERIRPILDVAMHRFREYQQLRNELEQTRMQLTERKLIEKAKGILMKKRGLDEDQAYQSLRKMAMDRNLKLSELARSIIAAAELLE</sequence>
<keyword evidence="6" id="KW-1185">Reference proteome</keyword>
<feature type="coiled-coil region" evidence="2">
    <location>
        <begin position="117"/>
        <end position="144"/>
    </location>
</feature>
<dbReference type="GO" id="GO:0000160">
    <property type="term" value="P:phosphorelay signal transduction system"/>
    <property type="evidence" value="ECO:0007669"/>
    <property type="project" value="InterPro"/>
</dbReference>
<dbReference type="RefSeq" id="WP_259056138.1">
    <property type="nucleotide sequence ID" value="NZ_JANUCT010000015.1"/>
</dbReference>
<feature type="domain" description="Response regulatory" evidence="3">
    <location>
        <begin position="7"/>
        <end position="121"/>
    </location>
</feature>
<dbReference type="SMART" id="SM00448">
    <property type="entry name" value="REC"/>
    <property type="match status" value="1"/>
</dbReference>
<dbReference type="InterPro" id="IPR001789">
    <property type="entry name" value="Sig_transdc_resp-reg_receiver"/>
</dbReference>
<evidence type="ECO:0000259" key="3">
    <source>
        <dbReference type="PROSITE" id="PS50110"/>
    </source>
</evidence>
<accession>A0AAE3L4L5</accession>
<evidence type="ECO:0000259" key="4">
    <source>
        <dbReference type="PROSITE" id="PS50921"/>
    </source>
</evidence>
<evidence type="ECO:0000313" key="6">
    <source>
        <dbReference type="Proteomes" id="UP001204445"/>
    </source>
</evidence>
<dbReference type="Gene3D" id="1.10.10.10">
    <property type="entry name" value="Winged helix-like DNA-binding domain superfamily/Winged helix DNA-binding domain"/>
    <property type="match status" value="1"/>
</dbReference>
<dbReference type="PROSITE" id="PS50921">
    <property type="entry name" value="ANTAR"/>
    <property type="match status" value="1"/>
</dbReference>
<evidence type="ECO:0000256" key="2">
    <source>
        <dbReference type="SAM" id="Coils"/>
    </source>
</evidence>
<evidence type="ECO:0000256" key="1">
    <source>
        <dbReference type="PROSITE-ProRule" id="PRU00169"/>
    </source>
</evidence>
<dbReference type="PROSITE" id="PS50110">
    <property type="entry name" value="RESPONSE_REGULATORY"/>
    <property type="match status" value="1"/>
</dbReference>
<dbReference type="PANTHER" id="PTHR43367">
    <property type="match status" value="1"/>
</dbReference>
<dbReference type="Gene3D" id="3.40.50.2300">
    <property type="match status" value="1"/>
</dbReference>
<dbReference type="AlphaFoldDB" id="A0AAE3L4L5"/>
<dbReference type="InterPro" id="IPR011006">
    <property type="entry name" value="CheY-like_superfamily"/>
</dbReference>
<comment type="caution">
    <text evidence="5">The sequence shown here is derived from an EMBL/GenBank/DDBJ whole genome shotgun (WGS) entry which is preliminary data.</text>
</comment>
<organism evidence="5 6">
    <name type="scientific">Methylohalomonas lacus</name>
    <dbReference type="NCBI Taxonomy" id="398773"/>
    <lineage>
        <taxon>Bacteria</taxon>
        <taxon>Pseudomonadati</taxon>
        <taxon>Pseudomonadota</taxon>
        <taxon>Gammaproteobacteria</taxon>
        <taxon>Methylohalomonadales</taxon>
        <taxon>Methylohalomonadaceae</taxon>
        <taxon>Methylohalomonas</taxon>
    </lineage>
</organism>
<reference evidence="5" key="1">
    <citation type="submission" date="2022-08" db="EMBL/GenBank/DDBJ databases">
        <title>Genomic Encyclopedia of Type Strains, Phase III (KMG-III): the genomes of soil and plant-associated and newly described type strains.</title>
        <authorList>
            <person name="Whitman W."/>
        </authorList>
    </citation>
    <scope>NUCLEOTIDE SEQUENCE</scope>
    <source>
        <strain evidence="5">HMT 1</strain>
    </source>
</reference>